<keyword evidence="3" id="KW-1185">Reference proteome</keyword>
<reference evidence="2" key="1">
    <citation type="submission" date="2023-03" db="EMBL/GenBank/DDBJ databases">
        <title>Massive genome expansion in bonnet fungi (Mycena s.s.) driven by repeated elements and novel gene families across ecological guilds.</title>
        <authorList>
            <consortium name="Lawrence Berkeley National Laboratory"/>
            <person name="Harder C.B."/>
            <person name="Miyauchi S."/>
            <person name="Viragh M."/>
            <person name="Kuo A."/>
            <person name="Thoen E."/>
            <person name="Andreopoulos B."/>
            <person name="Lu D."/>
            <person name="Skrede I."/>
            <person name="Drula E."/>
            <person name="Henrissat B."/>
            <person name="Morin E."/>
            <person name="Kohler A."/>
            <person name="Barry K."/>
            <person name="LaButti K."/>
            <person name="Morin E."/>
            <person name="Salamov A."/>
            <person name="Lipzen A."/>
            <person name="Mereny Z."/>
            <person name="Hegedus B."/>
            <person name="Baldrian P."/>
            <person name="Stursova M."/>
            <person name="Weitz H."/>
            <person name="Taylor A."/>
            <person name="Grigoriev I.V."/>
            <person name="Nagy L.G."/>
            <person name="Martin F."/>
            <person name="Kauserud H."/>
        </authorList>
    </citation>
    <scope>NUCLEOTIDE SEQUENCE</scope>
    <source>
        <strain evidence="2">CBHHK067</strain>
    </source>
</reference>
<dbReference type="AlphaFoldDB" id="A0AAD7MCL2"/>
<name>A0AAD7MCL2_MYCRO</name>
<dbReference type="Proteomes" id="UP001221757">
    <property type="component" value="Unassembled WGS sequence"/>
</dbReference>
<evidence type="ECO:0000313" key="2">
    <source>
        <dbReference type="EMBL" id="KAJ7710794.1"/>
    </source>
</evidence>
<evidence type="ECO:0000313" key="3">
    <source>
        <dbReference type="Proteomes" id="UP001221757"/>
    </source>
</evidence>
<sequence length="299" mass="31997">MSSPLRCAVLFYPDPAQPEGPQAAQNIYLVTGQNIRCPGAYISWPSANAQYSTVSRATLKSYKQWAPLEVAWFASCDRGEHTHPADPDILVATVRLDWGQSTLAQISVIAPRIPASALCVANVICPQAPASSHEAHHPCCPRSRCNLSACACSSPAHAPPPAHDTLPVHPSSPSMRIVGKMAYAIKHGGRGVVFDDYGGARELYHRLQINGGSPSLAMSLSLTRGVSYLEGFLLGEASAARQSWIGKERKARGVRVLKCWETATDSWRGTQDGVWISDSESEASEVSSLSRSTGAGESS</sequence>
<feature type="region of interest" description="Disordered" evidence="1">
    <location>
        <begin position="278"/>
        <end position="299"/>
    </location>
</feature>
<comment type="caution">
    <text evidence="2">The sequence shown here is derived from an EMBL/GenBank/DDBJ whole genome shotgun (WGS) entry which is preliminary data.</text>
</comment>
<organism evidence="2 3">
    <name type="scientific">Mycena rosella</name>
    <name type="common">Pink bonnet</name>
    <name type="synonym">Agaricus rosellus</name>
    <dbReference type="NCBI Taxonomy" id="1033263"/>
    <lineage>
        <taxon>Eukaryota</taxon>
        <taxon>Fungi</taxon>
        <taxon>Dikarya</taxon>
        <taxon>Basidiomycota</taxon>
        <taxon>Agaricomycotina</taxon>
        <taxon>Agaricomycetes</taxon>
        <taxon>Agaricomycetidae</taxon>
        <taxon>Agaricales</taxon>
        <taxon>Marasmiineae</taxon>
        <taxon>Mycenaceae</taxon>
        <taxon>Mycena</taxon>
    </lineage>
</organism>
<dbReference type="EMBL" id="JARKIE010000001">
    <property type="protein sequence ID" value="KAJ7710794.1"/>
    <property type="molecule type" value="Genomic_DNA"/>
</dbReference>
<gene>
    <name evidence="2" type="ORF">B0H17DRAFT_1190485</name>
</gene>
<protein>
    <submittedName>
        <fullName evidence="2">Uncharacterized protein</fullName>
    </submittedName>
</protein>
<accession>A0AAD7MCL2</accession>
<proteinExistence type="predicted"/>
<evidence type="ECO:0000256" key="1">
    <source>
        <dbReference type="SAM" id="MobiDB-lite"/>
    </source>
</evidence>